<feature type="signal peptide" evidence="1">
    <location>
        <begin position="1"/>
        <end position="24"/>
    </location>
</feature>
<accession>A0A512N2H9</accession>
<dbReference type="RefSeq" id="WP_170302784.1">
    <property type="nucleotide sequence ID" value="NZ_BKAJ01000004.1"/>
</dbReference>
<dbReference type="Gene3D" id="3.60.15.10">
    <property type="entry name" value="Ribonuclease Z/Hydroxyacylglutathione hydrolase-like"/>
    <property type="match status" value="1"/>
</dbReference>
<evidence type="ECO:0000313" key="2">
    <source>
        <dbReference type="EMBL" id="GEP53143.1"/>
    </source>
</evidence>
<protein>
    <recommendedName>
        <fullName evidence="4">Zn-dependent hydrolase</fullName>
    </recommendedName>
</protein>
<evidence type="ECO:0000256" key="1">
    <source>
        <dbReference type="SAM" id="SignalP"/>
    </source>
</evidence>
<dbReference type="PANTHER" id="PTHR39189">
    <property type="entry name" value="UPF0173 METAL-DEPENDENT HYDROLASE YTKL"/>
    <property type="match status" value="1"/>
</dbReference>
<dbReference type="InterPro" id="IPR036866">
    <property type="entry name" value="RibonucZ/Hydroxyglut_hydro"/>
</dbReference>
<dbReference type="Proteomes" id="UP000321058">
    <property type="component" value="Unassembled WGS sequence"/>
</dbReference>
<feature type="chain" id="PRO_5021960526" description="Zn-dependent hydrolase" evidence="1">
    <location>
        <begin position="25"/>
        <end position="277"/>
    </location>
</feature>
<comment type="caution">
    <text evidence="2">The sequence shown here is derived from an EMBL/GenBank/DDBJ whole genome shotgun (WGS) entry which is preliminary data.</text>
</comment>
<keyword evidence="3" id="KW-1185">Reference proteome</keyword>
<proteinExistence type="predicted"/>
<keyword evidence="1" id="KW-0732">Signal</keyword>
<name>A0A512N2H9_9HYPH</name>
<gene>
    <name evidence="2" type="ORF">RSO01_03090</name>
</gene>
<organism evidence="2 3">
    <name type="scientific">Reyranella soli</name>
    <dbReference type="NCBI Taxonomy" id="1230389"/>
    <lineage>
        <taxon>Bacteria</taxon>
        <taxon>Pseudomonadati</taxon>
        <taxon>Pseudomonadota</taxon>
        <taxon>Alphaproteobacteria</taxon>
        <taxon>Hyphomicrobiales</taxon>
        <taxon>Reyranellaceae</taxon>
        <taxon>Reyranella</taxon>
    </lineage>
</organism>
<evidence type="ECO:0008006" key="4">
    <source>
        <dbReference type="Google" id="ProtNLM"/>
    </source>
</evidence>
<reference evidence="2 3" key="1">
    <citation type="submission" date="2019-07" db="EMBL/GenBank/DDBJ databases">
        <title>Whole genome shotgun sequence of Reyranella soli NBRC 108950.</title>
        <authorList>
            <person name="Hosoyama A."/>
            <person name="Uohara A."/>
            <person name="Ohji S."/>
            <person name="Ichikawa N."/>
        </authorList>
    </citation>
    <scope>NUCLEOTIDE SEQUENCE [LARGE SCALE GENOMIC DNA]</scope>
    <source>
        <strain evidence="2 3">NBRC 108950</strain>
    </source>
</reference>
<dbReference type="PANTHER" id="PTHR39189:SF1">
    <property type="entry name" value="UPF0173 METAL-DEPENDENT HYDROLASE YTKL"/>
    <property type="match status" value="1"/>
</dbReference>
<dbReference type="SUPFAM" id="SSF56281">
    <property type="entry name" value="Metallo-hydrolase/oxidoreductase"/>
    <property type="match status" value="1"/>
</dbReference>
<dbReference type="Pfam" id="PF13483">
    <property type="entry name" value="Lactamase_B_3"/>
    <property type="match status" value="1"/>
</dbReference>
<sequence>MSRRFPLLALLTAAFALIAGPVLARCSQNVAGLERLGIRVASLEGVPFAAGSSPSRAIITFLGHSSYQIDTPQGVRAITDYNGVNGFGRKPDIVTMNNAHSTHFTDEPEEGITYVLRGWPSKPGETEAKHDVQLKDMKVWNVPTNARDWGGNSARINGNSIFIYAIADLCIAHLGHLHHRLTKEHLDELGRIDVLMVPIDGAYTMGMPLMVDVIKQVQPKIVLPMHYWGRAQVDRFESLMSELDADFVWPDRRTIEVVREELPEKLTVMVVGGNGGD</sequence>
<dbReference type="EMBL" id="BKAJ01000004">
    <property type="protein sequence ID" value="GEP53143.1"/>
    <property type="molecule type" value="Genomic_DNA"/>
</dbReference>
<dbReference type="AlphaFoldDB" id="A0A512N2H9"/>
<evidence type="ECO:0000313" key="3">
    <source>
        <dbReference type="Proteomes" id="UP000321058"/>
    </source>
</evidence>